<feature type="compositionally biased region" description="Polar residues" evidence="6">
    <location>
        <begin position="14"/>
        <end position="36"/>
    </location>
</feature>
<dbReference type="Pfam" id="PF08687">
    <property type="entry name" value="ASD2"/>
    <property type="match status" value="1"/>
</dbReference>
<accession>A0ABM1TKP3</accession>
<protein>
    <submittedName>
        <fullName evidence="9">Protein Shroom2-like</fullName>
    </submittedName>
</protein>
<evidence type="ECO:0000313" key="8">
    <source>
        <dbReference type="Proteomes" id="UP000694941"/>
    </source>
</evidence>
<proteinExistence type="inferred from homology"/>
<dbReference type="Gene3D" id="6.10.250.3120">
    <property type="match status" value="1"/>
</dbReference>
<keyword evidence="8" id="KW-1185">Reference proteome</keyword>
<dbReference type="PANTHER" id="PTHR15012">
    <property type="entry name" value="APICAL PROTEIN/SHROOM-RELATED"/>
    <property type="match status" value="1"/>
</dbReference>
<dbReference type="PROSITE" id="PS51307">
    <property type="entry name" value="ASD2"/>
    <property type="match status" value="1"/>
</dbReference>
<sequence>MRSRMWPEIVLGTSEPQFPTNAASQPDTSVCDQPVTSDPVPLVPFISEQNSQLEKPSHKPESPIENFLSFQPLEKVETQKDDCDVSRSGVSSLYPPECQLLQMKLVENQVIQDKLTNKSRSVVNGQNDERLPIVDNFKDDTITIREESPQEELNKTNSDQHCLREMICVASSDSPRQSTVNRINCATQTPGTPVIGRKHKTEEELECERLSEDYINYCDDAVLRNLLVPTPNYKTISDYMEGLFNLELERGGRPVRRCHSVRADAVKLVSNYTTSVKSESRQGAVLPLTSAYYTTSESKAKFLTRYSQDIHQQNCASDTELSSKKEELIASIDKKLELLRLEQVVIREEMAQNEDLGKVVTSRVEQLAKPKELEKYRLHVEELEKIINLLLSLSGRLARAQNALVCLRPDVEEEEKKALQAKCDKLSEQHEEARRLKESIDKRSHQVSTFLHRYLSSEEYADYDHFIKMKSKLVMDAREIDEKVKLGEEQLAALRNNANFQIWKQVLTKAKINART</sequence>
<evidence type="ECO:0000259" key="7">
    <source>
        <dbReference type="PROSITE" id="PS51307"/>
    </source>
</evidence>
<organism evidence="8 9">
    <name type="scientific">Limulus polyphemus</name>
    <name type="common">Atlantic horseshoe crab</name>
    <dbReference type="NCBI Taxonomy" id="6850"/>
    <lineage>
        <taxon>Eukaryota</taxon>
        <taxon>Metazoa</taxon>
        <taxon>Ecdysozoa</taxon>
        <taxon>Arthropoda</taxon>
        <taxon>Chelicerata</taxon>
        <taxon>Merostomata</taxon>
        <taxon>Xiphosura</taxon>
        <taxon>Limulidae</taxon>
        <taxon>Limulus</taxon>
    </lineage>
</organism>
<name>A0ABM1TKP3_LIMPO</name>
<evidence type="ECO:0000256" key="3">
    <source>
        <dbReference type="ARBA" id="ARBA00022490"/>
    </source>
</evidence>
<dbReference type="PANTHER" id="PTHR15012:SF32">
    <property type="entry name" value="PROTEIN SHROOM"/>
    <property type="match status" value="1"/>
</dbReference>
<feature type="coiled-coil region" evidence="5">
    <location>
        <begin position="416"/>
        <end position="443"/>
    </location>
</feature>
<feature type="domain" description="ASD2" evidence="7">
    <location>
        <begin position="210"/>
        <end position="499"/>
    </location>
</feature>
<dbReference type="RefSeq" id="XP_022256449.1">
    <property type="nucleotide sequence ID" value="XM_022400741.1"/>
</dbReference>
<evidence type="ECO:0000313" key="9">
    <source>
        <dbReference type="RefSeq" id="XP_022256449.1"/>
    </source>
</evidence>
<gene>
    <name evidence="9" type="primary">LOC106472144</name>
</gene>
<dbReference type="Proteomes" id="UP000694941">
    <property type="component" value="Unplaced"/>
</dbReference>
<keyword evidence="5" id="KW-0175">Coiled coil</keyword>
<evidence type="ECO:0000256" key="4">
    <source>
        <dbReference type="ARBA" id="ARBA00023212"/>
    </source>
</evidence>
<reference evidence="9" key="1">
    <citation type="submission" date="2025-08" db="UniProtKB">
        <authorList>
            <consortium name="RefSeq"/>
        </authorList>
    </citation>
    <scope>IDENTIFICATION</scope>
    <source>
        <tissue evidence="9">Muscle</tissue>
    </source>
</reference>
<keyword evidence="4" id="KW-0206">Cytoskeleton</keyword>
<comment type="similarity">
    <text evidence="2">Belongs to the shroom family.</text>
</comment>
<feature type="region of interest" description="Disordered" evidence="6">
    <location>
        <begin position="1"/>
        <end position="42"/>
    </location>
</feature>
<evidence type="ECO:0000256" key="6">
    <source>
        <dbReference type="SAM" id="MobiDB-lite"/>
    </source>
</evidence>
<keyword evidence="3" id="KW-0963">Cytoplasm</keyword>
<evidence type="ECO:0000256" key="2">
    <source>
        <dbReference type="ARBA" id="ARBA00006469"/>
    </source>
</evidence>
<evidence type="ECO:0000256" key="5">
    <source>
        <dbReference type="SAM" id="Coils"/>
    </source>
</evidence>
<dbReference type="InterPro" id="IPR014799">
    <property type="entry name" value="ASD2_dom"/>
</dbReference>
<dbReference type="GeneID" id="106472144"/>
<dbReference type="InterPro" id="IPR027685">
    <property type="entry name" value="Shroom_fam"/>
</dbReference>
<comment type="subcellular location">
    <subcellularLocation>
        <location evidence="1">Cytoplasm</location>
        <location evidence="1">Cytoskeleton</location>
    </subcellularLocation>
</comment>
<evidence type="ECO:0000256" key="1">
    <source>
        <dbReference type="ARBA" id="ARBA00004245"/>
    </source>
</evidence>